<proteinExistence type="inferred from homology"/>
<dbReference type="InParanoid" id="A0A482XBF2"/>
<keyword evidence="6" id="KW-0256">Endoplasmic reticulum</keyword>
<keyword evidence="3" id="KW-0328">Glycosyltransferase</keyword>
<gene>
    <name evidence="12" type="ORF">LSTR_LSTR001426</name>
</gene>
<dbReference type="FunFam" id="3.40.50.2000:FF:000050">
    <property type="entry name" value="UDP-glucuronosyltransferase"/>
    <property type="match status" value="1"/>
</dbReference>
<organism evidence="12 13">
    <name type="scientific">Laodelphax striatellus</name>
    <name type="common">Small brown planthopper</name>
    <name type="synonym">Delphax striatella</name>
    <dbReference type="NCBI Taxonomy" id="195883"/>
    <lineage>
        <taxon>Eukaryota</taxon>
        <taxon>Metazoa</taxon>
        <taxon>Ecdysozoa</taxon>
        <taxon>Arthropoda</taxon>
        <taxon>Hexapoda</taxon>
        <taxon>Insecta</taxon>
        <taxon>Pterygota</taxon>
        <taxon>Neoptera</taxon>
        <taxon>Paraneoptera</taxon>
        <taxon>Hemiptera</taxon>
        <taxon>Auchenorrhyncha</taxon>
        <taxon>Fulgoroidea</taxon>
        <taxon>Delphacidae</taxon>
        <taxon>Criomorphinae</taxon>
        <taxon>Laodelphax</taxon>
    </lineage>
</organism>
<dbReference type="PANTHER" id="PTHR48043:SF159">
    <property type="entry name" value="EG:EG0003.4 PROTEIN-RELATED"/>
    <property type="match status" value="1"/>
</dbReference>
<evidence type="ECO:0000256" key="9">
    <source>
        <dbReference type="ARBA" id="ARBA00023180"/>
    </source>
</evidence>
<evidence type="ECO:0000256" key="7">
    <source>
        <dbReference type="ARBA" id="ARBA00022989"/>
    </source>
</evidence>
<dbReference type="PANTHER" id="PTHR48043">
    <property type="entry name" value="EG:EG0003.4 PROTEIN-RELATED"/>
    <property type="match status" value="1"/>
</dbReference>
<evidence type="ECO:0000256" key="10">
    <source>
        <dbReference type="ARBA" id="ARBA00046288"/>
    </source>
</evidence>
<evidence type="ECO:0000313" key="13">
    <source>
        <dbReference type="Proteomes" id="UP000291343"/>
    </source>
</evidence>
<evidence type="ECO:0000256" key="5">
    <source>
        <dbReference type="ARBA" id="ARBA00022692"/>
    </source>
</evidence>
<evidence type="ECO:0000256" key="11">
    <source>
        <dbReference type="SAM" id="Phobius"/>
    </source>
</evidence>
<reference evidence="12 13" key="1">
    <citation type="journal article" date="2017" name="Gigascience">
        <title>Genome sequence of the small brown planthopper, Laodelphax striatellus.</title>
        <authorList>
            <person name="Zhu J."/>
            <person name="Jiang F."/>
            <person name="Wang X."/>
            <person name="Yang P."/>
            <person name="Bao Y."/>
            <person name="Zhao W."/>
            <person name="Wang W."/>
            <person name="Lu H."/>
            <person name="Wang Q."/>
            <person name="Cui N."/>
            <person name="Li J."/>
            <person name="Chen X."/>
            <person name="Luo L."/>
            <person name="Yu J."/>
            <person name="Kang L."/>
            <person name="Cui F."/>
        </authorList>
    </citation>
    <scope>NUCLEOTIDE SEQUENCE [LARGE SCALE GENOMIC DNA]</scope>
    <source>
        <strain evidence="12">Lst14</strain>
    </source>
</reference>
<dbReference type="InterPro" id="IPR050271">
    <property type="entry name" value="UDP-glycosyltransferase"/>
</dbReference>
<keyword evidence="9" id="KW-0325">Glycoprotein</keyword>
<dbReference type="OrthoDB" id="5835829at2759"/>
<feature type="transmembrane region" description="Helical" evidence="11">
    <location>
        <begin position="495"/>
        <end position="514"/>
    </location>
</feature>
<comment type="caution">
    <text evidence="12">The sequence shown here is derived from an EMBL/GenBank/DDBJ whole genome shotgun (WGS) entry which is preliminary data.</text>
</comment>
<keyword evidence="8 11" id="KW-0472">Membrane</keyword>
<evidence type="ECO:0000256" key="1">
    <source>
        <dbReference type="ARBA" id="ARBA00004240"/>
    </source>
</evidence>
<dbReference type="EMBL" id="QKKF02014716">
    <property type="protein sequence ID" value="RZF42631.1"/>
    <property type="molecule type" value="Genomic_DNA"/>
</dbReference>
<name>A0A482XBF2_LAOST</name>
<dbReference type="SUPFAM" id="SSF53756">
    <property type="entry name" value="UDP-Glycosyltransferase/glycogen phosphorylase"/>
    <property type="match status" value="1"/>
</dbReference>
<keyword evidence="13" id="KW-1185">Reference proteome</keyword>
<evidence type="ECO:0000256" key="8">
    <source>
        <dbReference type="ARBA" id="ARBA00023136"/>
    </source>
</evidence>
<dbReference type="SMR" id="A0A482XBF2"/>
<keyword evidence="4" id="KW-0808">Transferase</keyword>
<dbReference type="Pfam" id="PF00201">
    <property type="entry name" value="UDPGT"/>
    <property type="match status" value="1"/>
</dbReference>
<evidence type="ECO:0000256" key="6">
    <source>
        <dbReference type="ARBA" id="ARBA00022824"/>
    </source>
</evidence>
<evidence type="ECO:0000256" key="4">
    <source>
        <dbReference type="ARBA" id="ARBA00022679"/>
    </source>
</evidence>
<sequence length="529" mass="60605">MQYLASYSIKMMQPSLAIMWITVALDLCNGAKILGIFPTASYSHQQPLLAVTRALAKKGHDLIVINTNPSETPIKNHRDIDLSFLYKEWAELQRDHGFSLQDRINPFTHVGDFAVFFEYFGHKALGSRQIQDFIREVNGTKFDLIIYEGLSYSSFLGFSDLVGNPPLVSIVTVHPFTFSNSIVGNPELPSYIPSIFFPHSHKMSFTERLINFSINIYCQYIKWRYLDSLHEELIRKYFGNLKHSAHDFEKNVSMMIVSADLATGYPRPLHPNTIYVGPMHVGEPVPLPQDLQTWMDDSQDGVIYFSLGSNMKGTSVPADKRAAFIRAFAQFPSYRVLWKWEADTKLAGQPDNVLVRKWLPQQSILAHPKTKLFISQVGLQSFQEAITFGVPILGIPMFGDQDYNARKLVDAGAGRCMQFHEISFENVFENLKLMLTNASYKDNIMKLSRITNDKPMPAIETAVWWIEYVMRLKGAPHIKPASMDLTWYQYNCLDIISAILLFLLVLIFIFFYTLRHIARGLFYNKVKKH</sequence>
<accession>A0A482XBF2</accession>
<dbReference type="Proteomes" id="UP000291343">
    <property type="component" value="Unassembled WGS sequence"/>
</dbReference>
<dbReference type="AlphaFoldDB" id="A0A482XBF2"/>
<evidence type="ECO:0008006" key="14">
    <source>
        <dbReference type="Google" id="ProtNLM"/>
    </source>
</evidence>
<dbReference type="Gene3D" id="3.40.50.2000">
    <property type="entry name" value="Glycogen Phosphorylase B"/>
    <property type="match status" value="2"/>
</dbReference>
<comment type="similarity">
    <text evidence="2">Belongs to the UDP-glycosyltransferase family.</text>
</comment>
<dbReference type="CDD" id="cd03784">
    <property type="entry name" value="GT1_Gtf-like"/>
    <property type="match status" value="1"/>
</dbReference>
<comment type="subcellular location">
    <subcellularLocation>
        <location evidence="10">Endomembrane system</location>
        <topology evidence="10">Single-pass type I membrane protein</topology>
    </subcellularLocation>
    <subcellularLocation>
        <location evidence="1">Endoplasmic reticulum</location>
    </subcellularLocation>
</comment>
<protein>
    <recommendedName>
        <fullName evidence="14">UDP-glucuronosyltransferase</fullName>
    </recommendedName>
</protein>
<evidence type="ECO:0000313" key="12">
    <source>
        <dbReference type="EMBL" id="RZF42631.1"/>
    </source>
</evidence>
<dbReference type="GO" id="GO:0005783">
    <property type="term" value="C:endoplasmic reticulum"/>
    <property type="evidence" value="ECO:0007669"/>
    <property type="project" value="UniProtKB-SubCell"/>
</dbReference>
<evidence type="ECO:0000256" key="3">
    <source>
        <dbReference type="ARBA" id="ARBA00022676"/>
    </source>
</evidence>
<keyword evidence="7 11" id="KW-1133">Transmembrane helix</keyword>
<evidence type="ECO:0000256" key="2">
    <source>
        <dbReference type="ARBA" id="ARBA00009995"/>
    </source>
</evidence>
<keyword evidence="5 11" id="KW-0812">Transmembrane</keyword>
<dbReference type="GO" id="GO:0008194">
    <property type="term" value="F:UDP-glycosyltransferase activity"/>
    <property type="evidence" value="ECO:0007669"/>
    <property type="project" value="InterPro"/>
</dbReference>
<dbReference type="InterPro" id="IPR002213">
    <property type="entry name" value="UDP_glucos_trans"/>
</dbReference>